<evidence type="ECO:0000313" key="3">
    <source>
        <dbReference type="EMBL" id="SMP13371.1"/>
    </source>
</evidence>
<dbReference type="InterPro" id="IPR007686">
    <property type="entry name" value="YutG/PgpA"/>
</dbReference>
<organism evidence="3 4">
    <name type="scientific">Desulfurobacterium pacificum</name>
    <dbReference type="NCBI Taxonomy" id="240166"/>
    <lineage>
        <taxon>Bacteria</taxon>
        <taxon>Pseudomonadati</taxon>
        <taxon>Aquificota</taxon>
        <taxon>Aquificia</taxon>
        <taxon>Desulfurobacteriales</taxon>
        <taxon>Desulfurobacteriaceae</taxon>
        <taxon>Desulfurobacterium</taxon>
    </lineage>
</organism>
<keyword evidence="1" id="KW-0812">Transmembrane</keyword>
<feature type="transmembrane region" description="Helical" evidence="1">
    <location>
        <begin position="126"/>
        <end position="147"/>
    </location>
</feature>
<feature type="domain" description="YutG/PgpA" evidence="2">
    <location>
        <begin position="7"/>
        <end position="146"/>
    </location>
</feature>
<keyword evidence="1" id="KW-1133">Transmembrane helix</keyword>
<gene>
    <name evidence="3" type="ORF">SAMN06265339_1110</name>
</gene>
<comment type="caution">
    <text evidence="3">The sequence shown here is derived from an EMBL/GenBank/DDBJ whole genome shotgun (WGS) entry which is preliminary data.</text>
</comment>
<dbReference type="Proteomes" id="UP001157911">
    <property type="component" value="Unassembled WGS sequence"/>
</dbReference>
<keyword evidence="4" id="KW-1185">Reference proteome</keyword>
<name>A0ABY1NN93_9BACT</name>
<evidence type="ECO:0000259" key="2">
    <source>
        <dbReference type="Pfam" id="PF04608"/>
    </source>
</evidence>
<feature type="transmembrane region" description="Helical" evidence="1">
    <location>
        <begin position="45"/>
        <end position="64"/>
    </location>
</feature>
<accession>A0ABY1NN93</accession>
<protein>
    <submittedName>
        <fullName evidence="3">Phosphatidylglycerophosphatase A</fullName>
    </submittedName>
</protein>
<dbReference type="InterPro" id="IPR026037">
    <property type="entry name" value="PgpA"/>
</dbReference>
<dbReference type="RefSeq" id="WP_283400572.1">
    <property type="nucleotide sequence ID" value="NZ_FXUB01000003.1"/>
</dbReference>
<feature type="transmembrane region" description="Helical" evidence="1">
    <location>
        <begin position="84"/>
        <end position="105"/>
    </location>
</feature>
<proteinExistence type="predicted"/>
<dbReference type="PANTHER" id="PTHR36305">
    <property type="entry name" value="PHOSPHATIDYLGLYCEROPHOSPHATASE A"/>
    <property type="match status" value="1"/>
</dbReference>
<reference evidence="3 4" key="1">
    <citation type="submission" date="2017-05" db="EMBL/GenBank/DDBJ databases">
        <authorList>
            <person name="Varghese N."/>
            <person name="Submissions S."/>
        </authorList>
    </citation>
    <scope>NUCLEOTIDE SEQUENCE [LARGE SCALE GENOMIC DNA]</scope>
    <source>
        <strain evidence="3 4">DSM 15522</strain>
    </source>
</reference>
<feature type="transmembrane region" description="Helical" evidence="1">
    <location>
        <begin position="20"/>
        <end position="38"/>
    </location>
</feature>
<sequence length="150" mass="16606">MNWLMEFIATACFTGKLPKMPGTWGSIFAAILIYLFWIPNLKAQLLIIAITFILSVISSDYLAKKLGNKDPDEVVIDEVLGMEITFLGLNAYHNLKLVFLGLILFRVIDIMKPPPIRYFEKLPGGWGITIDDAIAGIIAALILRAIGGLL</sequence>
<dbReference type="InterPro" id="IPR036681">
    <property type="entry name" value="PgpA-like_sf"/>
</dbReference>
<evidence type="ECO:0000313" key="4">
    <source>
        <dbReference type="Proteomes" id="UP001157911"/>
    </source>
</evidence>
<dbReference type="CDD" id="cd06971">
    <property type="entry name" value="PgpA"/>
    <property type="match status" value="1"/>
</dbReference>
<keyword evidence="1" id="KW-0472">Membrane</keyword>
<dbReference type="PANTHER" id="PTHR36305:SF1">
    <property type="entry name" value="PHOSPHATIDYLGLYCEROPHOSPHATASE A"/>
    <property type="match status" value="1"/>
</dbReference>
<dbReference type="SUPFAM" id="SSF101307">
    <property type="entry name" value="YutG-like"/>
    <property type="match status" value="1"/>
</dbReference>
<dbReference type="EMBL" id="FXUB01000003">
    <property type="protein sequence ID" value="SMP13371.1"/>
    <property type="molecule type" value="Genomic_DNA"/>
</dbReference>
<dbReference type="Pfam" id="PF04608">
    <property type="entry name" value="PgpA"/>
    <property type="match status" value="1"/>
</dbReference>
<dbReference type="PIRSF" id="PIRSF006162">
    <property type="entry name" value="PgpA"/>
    <property type="match status" value="1"/>
</dbReference>
<evidence type="ECO:0000256" key="1">
    <source>
        <dbReference type="SAM" id="Phobius"/>
    </source>
</evidence>